<dbReference type="Gene3D" id="3.30.300.130">
    <property type="entry name" value="Fe-S cluster assembly (FSCA)"/>
    <property type="match status" value="1"/>
</dbReference>
<dbReference type="PANTHER" id="PTHR42831:SF1">
    <property type="entry name" value="FE-S PROTEIN MATURATION AUXILIARY FACTOR YITW"/>
    <property type="match status" value="1"/>
</dbReference>
<dbReference type="InterPro" id="IPR034904">
    <property type="entry name" value="FSCA_dom_sf"/>
</dbReference>
<keyword evidence="3" id="KW-1185">Reference proteome</keyword>
<dbReference type="InterPro" id="IPR002744">
    <property type="entry name" value="MIP18-like"/>
</dbReference>
<accession>A0A133UKF7</accession>
<sequence length="95" mass="10804">MIEEEEVWEKLEKVEDPEFGTSMVEMGLIDSVKIKDETVQVRFHLTAPMCPPTFALDMGEQIKESVSDIEGVESVAVQVKNHNRAEELNQRLEEG</sequence>
<evidence type="ECO:0000259" key="1">
    <source>
        <dbReference type="Pfam" id="PF01883"/>
    </source>
</evidence>
<feature type="domain" description="MIP18 family-like" evidence="1">
    <location>
        <begin position="4"/>
        <end position="78"/>
    </location>
</feature>
<organism evidence="2 3">
    <name type="scientific">candidate division MSBL1 archaeon SCGC-AAA259E19</name>
    <dbReference type="NCBI Taxonomy" id="1698264"/>
    <lineage>
        <taxon>Archaea</taxon>
        <taxon>Methanobacteriati</taxon>
        <taxon>Methanobacteriota</taxon>
        <taxon>candidate division MSBL1</taxon>
    </lineage>
</organism>
<dbReference type="AlphaFoldDB" id="A0A133UKF7"/>
<dbReference type="Pfam" id="PF01883">
    <property type="entry name" value="FeS_assembly_P"/>
    <property type="match status" value="1"/>
</dbReference>
<dbReference type="EMBL" id="LHXO01000044">
    <property type="protein sequence ID" value="KXA94689.1"/>
    <property type="molecule type" value="Genomic_DNA"/>
</dbReference>
<dbReference type="SUPFAM" id="SSF117916">
    <property type="entry name" value="Fe-S cluster assembly (FSCA) domain-like"/>
    <property type="match status" value="1"/>
</dbReference>
<protein>
    <recommendedName>
        <fullName evidence="1">MIP18 family-like domain-containing protein</fullName>
    </recommendedName>
</protein>
<evidence type="ECO:0000313" key="2">
    <source>
        <dbReference type="EMBL" id="KXA94689.1"/>
    </source>
</evidence>
<reference evidence="2 3" key="1">
    <citation type="journal article" date="2016" name="Sci. Rep.">
        <title>Metabolic traits of an uncultured archaeal lineage -MSBL1- from brine pools of the Red Sea.</title>
        <authorList>
            <person name="Mwirichia R."/>
            <person name="Alam I."/>
            <person name="Rashid M."/>
            <person name="Vinu M."/>
            <person name="Ba-Alawi W."/>
            <person name="Anthony Kamau A."/>
            <person name="Kamanda Ngugi D."/>
            <person name="Goker M."/>
            <person name="Klenk H.P."/>
            <person name="Bajic V."/>
            <person name="Stingl U."/>
        </authorList>
    </citation>
    <scope>NUCLEOTIDE SEQUENCE [LARGE SCALE GENOMIC DNA]</scope>
    <source>
        <strain evidence="2">SCGC-AAA259E19</strain>
    </source>
</reference>
<dbReference type="PANTHER" id="PTHR42831">
    <property type="entry name" value="FE-S PROTEIN MATURATION AUXILIARY FACTOR YITW"/>
    <property type="match status" value="1"/>
</dbReference>
<evidence type="ECO:0000313" key="3">
    <source>
        <dbReference type="Proteomes" id="UP000070284"/>
    </source>
</evidence>
<proteinExistence type="predicted"/>
<name>A0A133UKF7_9EURY</name>
<dbReference type="Proteomes" id="UP000070284">
    <property type="component" value="Unassembled WGS sequence"/>
</dbReference>
<dbReference type="InterPro" id="IPR052339">
    <property type="entry name" value="Fe-S_Maturation_MIP18"/>
</dbReference>
<comment type="caution">
    <text evidence="2">The sequence shown here is derived from an EMBL/GenBank/DDBJ whole genome shotgun (WGS) entry which is preliminary data.</text>
</comment>
<gene>
    <name evidence="2" type="ORF">AKJ65_03710</name>
</gene>